<evidence type="ECO:0000313" key="4">
    <source>
        <dbReference type="EMBL" id="OGM50817.1"/>
    </source>
</evidence>
<dbReference type="PANTHER" id="PTHR43713:SF3">
    <property type="entry name" value="GLUTAMATE-1-SEMIALDEHYDE 2,1-AMINOMUTASE 1, CHLOROPLASTIC-RELATED"/>
    <property type="match status" value="1"/>
</dbReference>
<dbReference type="SUPFAM" id="SSF53383">
    <property type="entry name" value="PLP-dependent transferases"/>
    <property type="match status" value="1"/>
</dbReference>
<dbReference type="STRING" id="109264.A0A1F8AGL4"/>
<keyword evidence="2 3" id="KW-0663">Pyridoxal phosphate</keyword>
<dbReference type="Pfam" id="PF00202">
    <property type="entry name" value="Aminotran_3"/>
    <property type="match status" value="1"/>
</dbReference>
<evidence type="ECO:0000313" key="5">
    <source>
        <dbReference type="Proteomes" id="UP000179179"/>
    </source>
</evidence>
<evidence type="ECO:0000256" key="3">
    <source>
        <dbReference type="RuleBase" id="RU003560"/>
    </source>
</evidence>
<accession>A0A1F8AGL4</accession>
<sequence>MAASPNVPKGTLEKAQEMLISAEKVFVEQNPNSKAQHELASEVLPGGNTRSVLHTNPFPVCMERGEGNRLVDIDGHEYLDLVGEMTAGLHGHTNPIIRDTIISTVTKTGLNLGATTTAESLFAEAIRQRITSIEQLRFCNSGTEANLHALSIARGVTEKSKVIVFSGGYHGSVLTFPHGIAENNVDKEDWIVGKYNDVEGTRKLISENRDTAAAVLVEGMQGAGGCIPGTAEFLHTIQTETRANGIIFILDEVMTSRLAPGGLQSVIRSPNDGTALKPDMTTLGKWIAGGMTIGVFGGRKDLLAAYDPRPASETSKKKAQISHSGTFNNNTLAMNVGLVGLEHVYTPEACIELNSMGDWFRRLLQERCRGTKMTFTGLGAVCNIHFTSQIDKAGIISGDDLVTESNGVESILKDLFWYYAVRKGYWMARRGLLSLILGTSKVELQGFLDVVEDFVQEHWGLLT</sequence>
<dbReference type="AlphaFoldDB" id="A0A1F8AGL4"/>
<dbReference type="GeneID" id="34444042"/>
<dbReference type="RefSeq" id="XP_022394534.1">
    <property type="nucleotide sequence ID" value="XM_022527782.1"/>
</dbReference>
<evidence type="ECO:0000256" key="2">
    <source>
        <dbReference type="ARBA" id="ARBA00022898"/>
    </source>
</evidence>
<comment type="caution">
    <text evidence="4">The sequence shown here is derived from an EMBL/GenBank/DDBJ whole genome shotgun (WGS) entry which is preliminary data.</text>
</comment>
<name>A0A1F8AGL4_9EURO</name>
<organism evidence="4 5">
    <name type="scientific">Aspergillus bombycis</name>
    <dbReference type="NCBI Taxonomy" id="109264"/>
    <lineage>
        <taxon>Eukaryota</taxon>
        <taxon>Fungi</taxon>
        <taxon>Dikarya</taxon>
        <taxon>Ascomycota</taxon>
        <taxon>Pezizomycotina</taxon>
        <taxon>Eurotiomycetes</taxon>
        <taxon>Eurotiomycetidae</taxon>
        <taxon>Eurotiales</taxon>
        <taxon>Aspergillaceae</taxon>
        <taxon>Aspergillus</taxon>
    </lineage>
</organism>
<dbReference type="Gene3D" id="3.90.1150.10">
    <property type="entry name" value="Aspartate Aminotransferase, domain 1"/>
    <property type="match status" value="1"/>
</dbReference>
<dbReference type="InterPro" id="IPR005814">
    <property type="entry name" value="Aminotrans_3"/>
</dbReference>
<evidence type="ECO:0000256" key="1">
    <source>
        <dbReference type="ARBA" id="ARBA00001933"/>
    </source>
</evidence>
<protein>
    <submittedName>
        <fullName evidence="4">Glutamate-1-semialdehyde 2</fullName>
    </submittedName>
</protein>
<dbReference type="InterPro" id="IPR015421">
    <property type="entry name" value="PyrdxlP-dep_Trfase_major"/>
</dbReference>
<dbReference type="PANTHER" id="PTHR43713">
    <property type="entry name" value="GLUTAMATE-1-SEMIALDEHYDE 2,1-AMINOMUTASE"/>
    <property type="match status" value="1"/>
</dbReference>
<comment type="cofactor">
    <cofactor evidence="1">
        <name>pyridoxal 5'-phosphate</name>
        <dbReference type="ChEBI" id="CHEBI:597326"/>
    </cofactor>
</comment>
<dbReference type="OrthoDB" id="425114at2759"/>
<dbReference type="EMBL" id="LYCR01000002">
    <property type="protein sequence ID" value="OGM50817.1"/>
    <property type="molecule type" value="Genomic_DNA"/>
</dbReference>
<dbReference type="GO" id="GO:0030170">
    <property type="term" value="F:pyridoxal phosphate binding"/>
    <property type="evidence" value="ECO:0007669"/>
    <property type="project" value="InterPro"/>
</dbReference>
<keyword evidence="5" id="KW-1185">Reference proteome</keyword>
<comment type="similarity">
    <text evidence="3">Belongs to the class-III pyridoxal-phosphate-dependent aminotransferase family.</text>
</comment>
<dbReference type="InterPro" id="IPR015422">
    <property type="entry name" value="PyrdxlP-dep_Trfase_small"/>
</dbReference>
<dbReference type="InterPro" id="IPR015424">
    <property type="entry name" value="PyrdxlP-dep_Trfase"/>
</dbReference>
<dbReference type="Gene3D" id="3.40.640.10">
    <property type="entry name" value="Type I PLP-dependent aspartate aminotransferase-like (Major domain)"/>
    <property type="match status" value="1"/>
</dbReference>
<dbReference type="Proteomes" id="UP000179179">
    <property type="component" value="Unassembled WGS sequence"/>
</dbReference>
<reference evidence="4 5" key="1">
    <citation type="journal article" date="2016" name="Genome Biol. Evol.">
        <title>Draft genome sequence of an aflatoxigenic Aspergillus species, A. bombycis.</title>
        <authorList>
            <person name="Moore G.G."/>
            <person name="Mack B.M."/>
            <person name="Beltz S.B."/>
            <person name="Gilbert M.K."/>
        </authorList>
    </citation>
    <scope>NUCLEOTIDE SEQUENCE [LARGE SCALE GENOMIC DNA]</scope>
    <source>
        <strain evidence="5">NRRL 26010</strain>
    </source>
</reference>
<dbReference type="GO" id="GO:0008483">
    <property type="term" value="F:transaminase activity"/>
    <property type="evidence" value="ECO:0007669"/>
    <property type="project" value="InterPro"/>
</dbReference>
<gene>
    <name evidence="4" type="ORF">ABOM_000652</name>
</gene>
<proteinExistence type="inferred from homology"/>